<proteinExistence type="predicted"/>
<dbReference type="InterPro" id="IPR029044">
    <property type="entry name" value="Nucleotide-diphossugar_trans"/>
</dbReference>
<dbReference type="RefSeq" id="WP_160633602.1">
    <property type="nucleotide sequence ID" value="NZ_WWNE01000008.1"/>
</dbReference>
<comment type="caution">
    <text evidence="2">The sequence shown here is derived from an EMBL/GenBank/DDBJ whole genome shotgun (WGS) entry which is preliminary data.</text>
</comment>
<gene>
    <name evidence="2" type="ORF">GQN54_11035</name>
</gene>
<dbReference type="AlphaFoldDB" id="A0A6N9NLB9"/>
<dbReference type="Gene3D" id="3.90.550.10">
    <property type="entry name" value="Spore Coat Polysaccharide Biosynthesis Protein SpsA, Chain A"/>
    <property type="match status" value="1"/>
</dbReference>
<dbReference type="Proteomes" id="UP000470771">
    <property type="component" value="Unassembled WGS sequence"/>
</dbReference>
<sequence length="300" mass="34772">MMVSVAMITYGHEHYIEEAINGVLMQQCNFEVELIIADDCSPDHTKQIVNRIISTHPKGAWIKYTRHKKNLGIARNFAWSMLEGKGKYIAICEGDDYWTDPLKLQKQVDFLNANPNYMMACHSSNEVDANGNVFKIATRKDKVIDLSIVLKQGWFIRTASMLFRKETLENGFPPFFFDAYSTDYILQVMILKKGICKYFPEVMSAYRRHDGGVSGATPNIQFNRWSDKLKLLDKIDQFCDLKYKKEIDIQKADIKMSIVLYLLKYPYLVKVVGVDGYLGHIFSMHFFKLISLKLKKKLKF</sequence>
<dbReference type="Pfam" id="PF00535">
    <property type="entry name" value="Glycos_transf_2"/>
    <property type="match status" value="1"/>
</dbReference>
<name>A0A6N9NLB9_9FLAO</name>
<evidence type="ECO:0000313" key="2">
    <source>
        <dbReference type="EMBL" id="NBG66649.1"/>
    </source>
</evidence>
<dbReference type="PANTHER" id="PTHR22916:SF3">
    <property type="entry name" value="UDP-GLCNAC:BETAGAL BETA-1,3-N-ACETYLGLUCOSAMINYLTRANSFERASE-LIKE PROTEIN 1"/>
    <property type="match status" value="1"/>
</dbReference>
<protein>
    <submittedName>
        <fullName evidence="2">Glycosyltransferase</fullName>
    </submittedName>
</protein>
<dbReference type="InterPro" id="IPR001173">
    <property type="entry name" value="Glyco_trans_2-like"/>
</dbReference>
<organism evidence="2 3">
    <name type="scientific">Acidiluteibacter ferrifornacis</name>
    <dbReference type="NCBI Taxonomy" id="2692424"/>
    <lineage>
        <taxon>Bacteria</taxon>
        <taxon>Pseudomonadati</taxon>
        <taxon>Bacteroidota</taxon>
        <taxon>Flavobacteriia</taxon>
        <taxon>Flavobacteriales</taxon>
        <taxon>Cryomorphaceae</taxon>
        <taxon>Acidiluteibacter</taxon>
    </lineage>
</organism>
<dbReference type="EMBL" id="WWNE01000008">
    <property type="protein sequence ID" value="NBG66649.1"/>
    <property type="molecule type" value="Genomic_DNA"/>
</dbReference>
<feature type="domain" description="Glycosyltransferase 2-like" evidence="1">
    <location>
        <begin position="4"/>
        <end position="130"/>
    </location>
</feature>
<dbReference type="PANTHER" id="PTHR22916">
    <property type="entry name" value="GLYCOSYLTRANSFERASE"/>
    <property type="match status" value="1"/>
</dbReference>
<dbReference type="SUPFAM" id="SSF53448">
    <property type="entry name" value="Nucleotide-diphospho-sugar transferases"/>
    <property type="match status" value="1"/>
</dbReference>
<dbReference type="GO" id="GO:0016758">
    <property type="term" value="F:hexosyltransferase activity"/>
    <property type="evidence" value="ECO:0007669"/>
    <property type="project" value="UniProtKB-ARBA"/>
</dbReference>
<evidence type="ECO:0000259" key="1">
    <source>
        <dbReference type="Pfam" id="PF00535"/>
    </source>
</evidence>
<keyword evidence="3" id="KW-1185">Reference proteome</keyword>
<keyword evidence="2" id="KW-0808">Transferase</keyword>
<reference evidence="2 3" key="1">
    <citation type="submission" date="2019-12" db="EMBL/GenBank/DDBJ databases">
        <authorList>
            <person name="Zhao J."/>
        </authorList>
    </citation>
    <scope>NUCLEOTIDE SEQUENCE [LARGE SCALE GENOMIC DNA]</scope>
    <source>
        <strain evidence="2 3">S-15</strain>
    </source>
</reference>
<accession>A0A6N9NLB9</accession>
<evidence type="ECO:0000313" key="3">
    <source>
        <dbReference type="Proteomes" id="UP000470771"/>
    </source>
</evidence>